<dbReference type="InterPro" id="IPR027272">
    <property type="entry name" value="Piezo"/>
</dbReference>
<feature type="transmembrane region" description="Helical" evidence="11">
    <location>
        <begin position="1935"/>
        <end position="1954"/>
    </location>
</feature>
<organism evidence="17">
    <name type="scientific">Lutzomyia longipalpis</name>
    <name type="common">Sand fly</name>
    <dbReference type="NCBI Taxonomy" id="7200"/>
    <lineage>
        <taxon>Eukaryota</taxon>
        <taxon>Metazoa</taxon>
        <taxon>Ecdysozoa</taxon>
        <taxon>Arthropoda</taxon>
        <taxon>Hexapoda</taxon>
        <taxon>Insecta</taxon>
        <taxon>Pterygota</taxon>
        <taxon>Neoptera</taxon>
        <taxon>Endopterygota</taxon>
        <taxon>Diptera</taxon>
        <taxon>Nematocera</taxon>
        <taxon>Psychodoidea</taxon>
        <taxon>Psychodidae</taxon>
        <taxon>Lutzomyia</taxon>
        <taxon>Lutzomyia</taxon>
    </lineage>
</organism>
<evidence type="ECO:0000256" key="7">
    <source>
        <dbReference type="ARBA" id="ARBA00023065"/>
    </source>
</evidence>
<evidence type="ECO:0000256" key="6">
    <source>
        <dbReference type="ARBA" id="ARBA00022989"/>
    </source>
</evidence>
<evidence type="ECO:0000259" key="13">
    <source>
        <dbReference type="Pfam" id="PF15917"/>
    </source>
</evidence>
<feature type="transmembrane region" description="Helical" evidence="11">
    <location>
        <begin position="418"/>
        <end position="438"/>
    </location>
</feature>
<dbReference type="Pfam" id="PF23188">
    <property type="entry name" value="THU_Piezo1"/>
    <property type="match status" value="1"/>
</dbReference>
<feature type="transmembrane region" description="Helical" evidence="11">
    <location>
        <begin position="169"/>
        <end position="188"/>
    </location>
</feature>
<evidence type="ECO:0000256" key="10">
    <source>
        <dbReference type="SAM" id="MobiDB-lite"/>
    </source>
</evidence>
<dbReference type="RefSeq" id="XP_055681369.1">
    <property type="nucleotide sequence ID" value="XM_055825394.1"/>
</dbReference>
<evidence type="ECO:0000256" key="2">
    <source>
        <dbReference type="ARBA" id="ARBA00007821"/>
    </source>
</evidence>
<feature type="transmembrane region" description="Helical" evidence="11">
    <location>
        <begin position="30"/>
        <end position="50"/>
    </location>
</feature>
<evidence type="ECO:0000256" key="5">
    <source>
        <dbReference type="ARBA" id="ARBA00022692"/>
    </source>
</evidence>
<feature type="transmembrane region" description="Helical" evidence="11">
    <location>
        <begin position="2373"/>
        <end position="2396"/>
    </location>
</feature>
<dbReference type="GO" id="GO:0005886">
    <property type="term" value="C:plasma membrane"/>
    <property type="evidence" value="ECO:0007669"/>
    <property type="project" value="UniProtKB-SubCell"/>
</dbReference>
<evidence type="ECO:0000256" key="8">
    <source>
        <dbReference type="ARBA" id="ARBA00023136"/>
    </source>
</evidence>
<dbReference type="PANTHER" id="PTHR47049">
    <property type="entry name" value="PIEZO-TYPE MECHANOSENSITIVE ION CHANNEL HOMOLOG"/>
    <property type="match status" value="1"/>
</dbReference>
<dbReference type="EMBL" id="GITU01006738">
    <property type="protein sequence ID" value="MBC1175441.1"/>
    <property type="molecule type" value="Transcribed_RNA"/>
</dbReference>
<feature type="transmembrane region" description="Helical" evidence="11">
    <location>
        <begin position="1150"/>
        <end position="1170"/>
    </location>
</feature>
<dbReference type="Pfam" id="PF15917">
    <property type="entry name" value="Piezo_TM25-28"/>
    <property type="match status" value="1"/>
</dbReference>
<feature type="transmembrane region" description="Helical" evidence="11">
    <location>
        <begin position="598"/>
        <end position="615"/>
    </location>
</feature>
<feature type="transmembrane region" description="Helical" evidence="11">
    <location>
        <begin position="450"/>
        <end position="466"/>
    </location>
</feature>
<dbReference type="InterPro" id="IPR056769">
    <property type="entry name" value="Piezo_TM1-24"/>
</dbReference>
<proteinExistence type="inferred from homology"/>
<keyword evidence="8 11" id="KW-0472">Membrane</keyword>
<feature type="transmembrane region" description="Helical" evidence="11">
    <location>
        <begin position="218"/>
        <end position="239"/>
    </location>
</feature>
<evidence type="ECO:0000256" key="4">
    <source>
        <dbReference type="ARBA" id="ARBA00022475"/>
    </source>
</evidence>
<feature type="transmembrane region" description="Helical" evidence="11">
    <location>
        <begin position="804"/>
        <end position="820"/>
    </location>
</feature>
<name>A0A7G3AN92_LUTLO</name>
<feature type="transmembrane region" description="Helical" evidence="11">
    <location>
        <begin position="495"/>
        <end position="516"/>
    </location>
</feature>
<evidence type="ECO:0000256" key="1">
    <source>
        <dbReference type="ARBA" id="ARBA00004651"/>
    </source>
</evidence>
<evidence type="ECO:0000256" key="3">
    <source>
        <dbReference type="ARBA" id="ARBA00022448"/>
    </source>
</evidence>
<dbReference type="VEuPathDB" id="VectorBase:LLONM1_001655"/>
<feature type="transmembrane region" description="Helical" evidence="11">
    <location>
        <begin position="1754"/>
        <end position="1772"/>
    </location>
</feature>
<feature type="transmembrane region" description="Helical" evidence="11">
    <location>
        <begin position="893"/>
        <end position="909"/>
    </location>
</feature>
<evidence type="ECO:0000256" key="9">
    <source>
        <dbReference type="ARBA" id="ARBA00023303"/>
    </source>
</evidence>
<evidence type="ECO:0000259" key="12">
    <source>
        <dbReference type="Pfam" id="PF12166"/>
    </source>
</evidence>
<feature type="domain" description="Piezo transmembrane helical unit" evidence="14">
    <location>
        <begin position="1660"/>
        <end position="1779"/>
    </location>
</feature>
<reference evidence="17" key="1">
    <citation type="journal article" date="2020" name="BMC">
        <title>Leishmania infection induces a limited differential gene expression in the sand fly midgut.</title>
        <authorList>
            <person name="Coutinho-Abreu I.V."/>
            <person name="Serafim T.D."/>
            <person name="Meneses C."/>
            <person name="Kamhawi S."/>
            <person name="Oliveira F."/>
            <person name="Valenzuela J.G."/>
        </authorList>
    </citation>
    <scope>NUCLEOTIDE SEQUENCE</scope>
    <source>
        <strain evidence="17">Jacobina</strain>
        <tissue evidence="17">Midgut</tissue>
    </source>
</reference>
<feature type="domain" description="Piezo TM1-24" evidence="15">
    <location>
        <begin position="26"/>
        <end position="706"/>
    </location>
</feature>
<feature type="domain" description="Piezo non-specific cation channel cap" evidence="12">
    <location>
        <begin position="2164"/>
        <end position="2460"/>
    </location>
</feature>
<dbReference type="PANTHER" id="PTHR47049:SF2">
    <property type="entry name" value="PIEZO-TYPE MECHANOSENSITIVE ION CHANNEL HOMOLOG"/>
    <property type="match status" value="1"/>
</dbReference>
<feature type="domain" description="Piezo THU9 and anchor" evidence="16">
    <location>
        <begin position="1892"/>
        <end position="2127"/>
    </location>
</feature>
<feature type="transmembrane region" description="Helical" evidence="11">
    <location>
        <begin position="62"/>
        <end position="86"/>
    </location>
</feature>
<feature type="transmembrane region" description="Helical" evidence="11">
    <location>
        <begin position="194"/>
        <end position="211"/>
    </location>
</feature>
<evidence type="ECO:0000313" key="17">
    <source>
        <dbReference type="EMBL" id="MBC1175441.1"/>
    </source>
</evidence>
<comment type="similarity">
    <text evidence="2">Belongs to the PIEZO (TC 1.A.75) family.</text>
</comment>
<feature type="transmembrane region" description="Helical" evidence="11">
    <location>
        <begin position="1126"/>
        <end position="1144"/>
    </location>
</feature>
<dbReference type="Pfam" id="PF24871">
    <property type="entry name" value="Piezo_TM1-24"/>
    <property type="match status" value="1"/>
</dbReference>
<feature type="domain" description="Piezo TM25-28" evidence="13">
    <location>
        <begin position="1106"/>
        <end position="1328"/>
    </location>
</feature>
<comment type="subcellular location">
    <subcellularLocation>
        <location evidence="1">Cell membrane</location>
        <topology evidence="1">Multi-pass membrane protein</topology>
    </subcellularLocation>
</comment>
<feature type="region of interest" description="Disordered" evidence="10">
    <location>
        <begin position="1522"/>
        <end position="1566"/>
    </location>
</feature>
<feature type="transmembrane region" description="Helical" evidence="11">
    <location>
        <begin position="779"/>
        <end position="798"/>
    </location>
</feature>
<feature type="transmembrane region" description="Helical" evidence="11">
    <location>
        <begin position="390"/>
        <end position="412"/>
    </location>
</feature>
<feature type="transmembrane region" description="Helical" evidence="11">
    <location>
        <begin position="115"/>
        <end position="136"/>
    </location>
</feature>
<keyword evidence="4" id="KW-1003">Cell membrane</keyword>
<feature type="transmembrane region" description="Helical" evidence="11">
    <location>
        <begin position="827"/>
        <end position="846"/>
    </location>
</feature>
<keyword evidence="5 11" id="KW-0812">Transmembrane</keyword>
<dbReference type="InterPro" id="IPR031805">
    <property type="entry name" value="Piezo_TM25-28"/>
</dbReference>
<evidence type="ECO:0000256" key="11">
    <source>
        <dbReference type="SAM" id="Phobius"/>
    </source>
</evidence>
<evidence type="ECO:0000259" key="15">
    <source>
        <dbReference type="Pfam" id="PF24871"/>
    </source>
</evidence>
<evidence type="ECO:0000259" key="14">
    <source>
        <dbReference type="Pfam" id="PF23188"/>
    </source>
</evidence>
<feature type="compositionally biased region" description="Basic and acidic residues" evidence="10">
    <location>
        <begin position="1396"/>
        <end position="1410"/>
    </location>
</feature>
<keyword evidence="6 11" id="KW-1133">Transmembrane helix</keyword>
<keyword evidence="9" id="KW-0407">Ion channel</keyword>
<feature type="compositionally biased region" description="Basic and acidic residues" evidence="10">
    <location>
        <begin position="1523"/>
        <end position="1539"/>
    </location>
</feature>
<dbReference type="Pfam" id="PF24874">
    <property type="entry name" value="Piezo_THU9_anchor"/>
    <property type="match status" value="1"/>
</dbReference>
<feature type="region of interest" description="Disordered" evidence="10">
    <location>
        <begin position="2458"/>
        <end position="2488"/>
    </location>
</feature>
<keyword evidence="7" id="KW-0406">Ion transport</keyword>
<keyword evidence="3" id="KW-0813">Transport</keyword>
<dbReference type="GeneID" id="129788931"/>
<dbReference type="InterPro" id="IPR056768">
    <property type="entry name" value="THU_Piezo"/>
</dbReference>
<feature type="transmembrane region" description="Helical" evidence="11">
    <location>
        <begin position="567"/>
        <end position="592"/>
    </location>
</feature>
<feature type="transmembrane region" description="Helical" evidence="11">
    <location>
        <begin position="627"/>
        <end position="647"/>
    </location>
</feature>
<dbReference type="InterPro" id="IPR056770">
    <property type="entry name" value="Piezo_THU9_anchor"/>
</dbReference>
<dbReference type="GO" id="GO:0008381">
    <property type="term" value="F:mechanosensitive monoatomic ion channel activity"/>
    <property type="evidence" value="ECO:0007669"/>
    <property type="project" value="InterPro"/>
</dbReference>
<feature type="transmembrane region" description="Helical" evidence="11">
    <location>
        <begin position="1179"/>
        <end position="1197"/>
    </location>
</feature>
<feature type="transmembrane region" description="Helical" evidence="11">
    <location>
        <begin position="1893"/>
        <end position="1915"/>
    </location>
</feature>
<dbReference type="InterPro" id="IPR031334">
    <property type="entry name" value="Piezo_cap_dom"/>
</dbReference>
<feature type="transmembrane region" description="Helical" evidence="11">
    <location>
        <begin position="1966"/>
        <end position="1985"/>
    </location>
</feature>
<feature type="region of interest" description="Disordered" evidence="10">
    <location>
        <begin position="1367"/>
        <end position="1452"/>
    </location>
</feature>
<feature type="transmembrane region" description="Helical" evidence="11">
    <location>
        <begin position="1001"/>
        <end position="1028"/>
    </location>
</feature>
<dbReference type="CTD" id="34112"/>
<feature type="transmembrane region" description="Helical" evidence="11">
    <location>
        <begin position="301"/>
        <end position="322"/>
    </location>
</feature>
<feature type="transmembrane region" description="Helical" evidence="11">
    <location>
        <begin position="2106"/>
        <end position="2129"/>
    </location>
</feature>
<dbReference type="Pfam" id="PF12166">
    <property type="entry name" value="Piezo_cap"/>
    <property type="match status" value="1"/>
</dbReference>
<feature type="transmembrane region" description="Helical" evidence="11">
    <location>
        <begin position="680"/>
        <end position="701"/>
    </location>
</feature>
<sequence>MAKYFGCMLVQRVLFPTLLAACCLFRPVAISLLYLLLLFLLPFVPIATPTTIKGRTGTYFKILILISTLTSLSHGVFEIVLLSIGYDKLEFCGLTEKILRHIGFIRLSELPPLSVIVWIAPELVLLLASIGVYFILKMMANGHAAQDEGGGQNEENADEPSYTVEKYSVICQAAKVLSMVALLLASVMRPSVPSGVYFLMFLTLATWWACYGKLERGFAIISRIIMLFLGIHIIAFMMYQTPWPQEFFPSDNLLPRLLGFVPLFISTCDNSTNVTSQDGNKTYVDDIRIVNFNTDAPIDAILNPVIILLCFYTLAVSSTMILRQKAREYQELNFVPTEQTPLMRRSTRRMRMPSLTGRSSRDGGDGIQMNEMGNAINSTEEDSSGILDSFFAFVQNITGFIFKHCYIFMNIAMMTWSIMYHSWLTFILLIWANVLWIIPNQRKTMLQSSPFVVIYAELLLIAQYIYGMDLTEDELPATIDIKGINLSQIGLVKYTHLPCGPLITKTIFTLMFWVTLRQMTKERRERRQTSTLADMVAPLQVTVGAATADLAPRPDEKVKESQFITKAAILFDAFLTRFWIWIVVITLFASGIAGQRMTGFRIIYMALFLVFLLTFQVSWKAWKKMMYGFWLTVIIYAMVILVLVYTYQFDRFPQYWSEYLNISETLQGDIGLEKYQTGDLFLHLAIPTIVVVMTVLQLHYFHSKFLALIEPPEGGNVEVDTPNVRQYENLEESDESPKSTKGKKSLFSKILSMTGLSKQEIYDFFTRVKEKIIYTYETTLLFLDIHLIKLVIFIGFMVCVKEPCFLHIFFTAIIVIAALSRTDSQILISRIFSVIVAVLFLAKMIYQVKYIEHHNYDVICNNVTNPNGINNADWFGFHKISENSTLTELLKNYIGYIAIVTIDAIIRYHQKIKRIKSGQSPERPDVMFPDVTRKDAEQNLRFMIKYLANYAFHRFGVECCLIVTVIVIGIRMDIIALFYSIWLCFLFAAKREKMAMLWPAFQWFSAMSIVVQYIVIVGVPPGLCLSYPWSEGILRNLQMWAMLPDATLFQISQKIIPDFILLMLVTRQRYVFRIERDWIEREQEFPGGTNKSILSEIEGFIGKKFENPTPDFTSNVRNWLDVLKRGFVLGFFWLALAIVFLTGANRVNLFSVGYLIGSFTFLWQGSDFYLRPVRTILRWWLRLIAYNVFVITSKTVLQIPGCLFYKPLKEHTCWLIQLLSIVCTQKQKDDAAVTSIKAKCSVNADQASILWDVICFAFLVIQYRIFQSYYFCHVVNETKAGVILASRGAELIEELRQKKMKQELEAEARILKKLKFKMDRIKATQKKLLVPVVEEPKTHAQAIRSGDYYMFEDLDDELELDLLAQPKSEDDVEDQQKEKLQKKMGLGEVSSRVASKRREDADELDRDKPGPSHAYKSPSDSDGDDDDDPTERQHLKRSSSEESVTEIDGDEERPRGRLVGLKLIWAFIEGAMISLIIRLNRISRHYRYVVRVLAREKIELKNSPDFGIGRRAGNMMWIPQRINSEHSTESSTTETERQNRGTVSEADVRVDTDNVPTETGGDASEDEGLAANYAALQQAVLKPKPPEEEEERRESMVPEIRILAPSLERGLDEVSPSTAKVEKPKVKDRKYKVDEIEDFSEKEHSSIVELLMACWFAILSNTDLVCYFVVFINQVNSSSILSLPLPFMVFCWGTLTVPRPSKTFWVTLIAYTQIVVLLKCVSQFELLWWNEQPIPPNQPLAPARIIGIEKKKNYATYDLALLLVLFFHRFMLKTLGLWKSDFKEEPLSEGPYQVNQNTGNGAEEKALVQKTNDLDKKTDETGSNQAIAIAKVHTETILCPSTDMQLVQVTDVKDQPTSIIPPVVKLSFNRHCSSFRIFFGQLLDRSSRVSADVYAYMFFCDFINFMVVLFGFTSFGSQQGDGGVTAYLEENKVPLAFLIMLILQFILIIIDRALYLRKYMLGKIIFQYGLTVGIHIWMFFILPAVTERSFNAKNPPVIWYLIKCFYLLFSAYQIRCGYPTRILGNFLTRSFNLVNLSAYKAYMFIPFLFELRTLMDWIWTDTSMTLFDWLKMEDIFANMYQLKCSRKLESDFPAPRGMKKTTLVKYLMGGGMLFGLITIIWFPLGLFALGNTVGESNPPFDVSVSMKIGPFEPIYFANAQGSNIQKFTEEQWLMLNQPYKRDKTAVTFLTNYEAADVAVVDLGPNSTSVWAISPPDLQRMREDIDSTDTLKIVFRYTVSRVTYSKENPGVITDETSYDLIYGDPIRQTLSGMLSNQTAGNVSIPHLLPKFLKVKNNGVLKPIPQMIPSDYPETAGFRNITLKLFEADNVRWWELKEDCTDALYTDILKDIPGASCDKAIVIYTFNDKLFPPTLSWLTAGGIIGMYTTFVILISRVLRGIFSGSSFKIMFDDLPYVDRVLQLCLDIYLVRESLEFALEEDLFAKLIFLYRSPETMIKWTRPKEEETPGDDEDDTSSMRSSSKAIRRKAT</sequence>
<evidence type="ECO:0000259" key="16">
    <source>
        <dbReference type="Pfam" id="PF24874"/>
    </source>
</evidence>
<feature type="transmembrane region" description="Helical" evidence="11">
    <location>
        <begin position="1997"/>
        <end position="2014"/>
    </location>
</feature>
<protein>
    <submittedName>
        <fullName evidence="17">Putative piezo-type mechanosensitive ion channel component isoform x14</fullName>
    </submittedName>
</protein>
<accession>A0A7G3AN92</accession>